<dbReference type="PANTHER" id="PTHR33308">
    <property type="entry name" value="PEPTIDOGLYCAN HYDROLASE FLGJ"/>
    <property type="match status" value="1"/>
</dbReference>
<comment type="caution">
    <text evidence="4">The sequence shown here is derived from an EMBL/GenBank/DDBJ whole genome shotgun (WGS) entry which is preliminary data.</text>
</comment>
<keyword evidence="5" id="KW-1185">Reference proteome</keyword>
<dbReference type="SMART" id="SM00047">
    <property type="entry name" value="LYZ2"/>
    <property type="match status" value="1"/>
</dbReference>
<feature type="domain" description="Mannosyl-glycoprotein endo-beta-N-acetylglucosamidase-like" evidence="3">
    <location>
        <begin position="20"/>
        <end position="154"/>
    </location>
</feature>
<accession>A0ABU0TH49</accession>
<keyword evidence="1" id="KW-0378">Hydrolase</keyword>
<dbReference type="Gene3D" id="1.10.530.10">
    <property type="match status" value="1"/>
</dbReference>
<keyword evidence="2" id="KW-0732">Signal</keyword>
<evidence type="ECO:0000256" key="1">
    <source>
        <dbReference type="ARBA" id="ARBA00022801"/>
    </source>
</evidence>
<dbReference type="InterPro" id="IPR051056">
    <property type="entry name" value="Glycosyl_Hydrolase_73"/>
</dbReference>
<dbReference type="SUPFAM" id="SSF53955">
    <property type="entry name" value="Lysozyme-like"/>
    <property type="match status" value="1"/>
</dbReference>
<dbReference type="InterPro" id="IPR023346">
    <property type="entry name" value="Lysozyme-like_dom_sf"/>
</dbReference>
<evidence type="ECO:0000256" key="2">
    <source>
        <dbReference type="SAM" id="SignalP"/>
    </source>
</evidence>
<dbReference type="EMBL" id="JAUTAL010000001">
    <property type="protein sequence ID" value="MDQ1096291.1"/>
    <property type="molecule type" value="Genomic_DNA"/>
</dbReference>
<sequence length="155" mass="17379">MKQPLKYLRIVILSLVLSLTSTVSQAQTHKYLEKNRAIASELSAKYGIPAAIILSIAFVETGGGTSKSSTVYNNHFGIVGNNNSHSKYRSFSSVRESYEAFCQLIIKKDYYSALKGNLDFSKWIRAIASAGYSTRPKEWMRRINLIISKYKLAGE</sequence>
<name>A0ABU0TH49_9FLAO</name>
<gene>
    <name evidence="4" type="ORF">QE404_001438</name>
</gene>
<evidence type="ECO:0000313" key="4">
    <source>
        <dbReference type="EMBL" id="MDQ1096291.1"/>
    </source>
</evidence>
<dbReference type="Proteomes" id="UP001225072">
    <property type="component" value="Unassembled WGS sequence"/>
</dbReference>
<feature type="chain" id="PRO_5046666865" evidence="2">
    <location>
        <begin position="27"/>
        <end position="155"/>
    </location>
</feature>
<protein>
    <submittedName>
        <fullName evidence="4">Bax protein</fullName>
    </submittedName>
</protein>
<dbReference type="RefSeq" id="WP_307453794.1">
    <property type="nucleotide sequence ID" value="NZ_JAUTAL010000001.1"/>
</dbReference>
<evidence type="ECO:0000259" key="3">
    <source>
        <dbReference type="SMART" id="SM00047"/>
    </source>
</evidence>
<dbReference type="InterPro" id="IPR002901">
    <property type="entry name" value="MGlyc_endo_b_GlcNAc-like_dom"/>
</dbReference>
<reference evidence="4 5" key="1">
    <citation type="submission" date="2023-07" db="EMBL/GenBank/DDBJ databases">
        <title>Functional and genomic diversity of the sorghum phyllosphere microbiome.</title>
        <authorList>
            <person name="Shade A."/>
        </authorList>
    </citation>
    <scope>NUCLEOTIDE SEQUENCE [LARGE SCALE GENOMIC DNA]</scope>
    <source>
        <strain evidence="4 5">SORGH_AS_1064</strain>
    </source>
</reference>
<dbReference type="Pfam" id="PF01832">
    <property type="entry name" value="Glucosaminidase"/>
    <property type="match status" value="1"/>
</dbReference>
<proteinExistence type="predicted"/>
<feature type="signal peptide" evidence="2">
    <location>
        <begin position="1"/>
        <end position="26"/>
    </location>
</feature>
<organism evidence="4 5">
    <name type="scientific">Chryseobacterium camelliae</name>
    <dbReference type="NCBI Taxonomy" id="1265445"/>
    <lineage>
        <taxon>Bacteria</taxon>
        <taxon>Pseudomonadati</taxon>
        <taxon>Bacteroidota</taxon>
        <taxon>Flavobacteriia</taxon>
        <taxon>Flavobacteriales</taxon>
        <taxon>Weeksellaceae</taxon>
        <taxon>Chryseobacterium group</taxon>
        <taxon>Chryseobacterium</taxon>
    </lineage>
</organism>
<dbReference type="PANTHER" id="PTHR33308:SF9">
    <property type="entry name" value="PEPTIDOGLYCAN HYDROLASE FLGJ"/>
    <property type="match status" value="1"/>
</dbReference>
<evidence type="ECO:0000313" key="5">
    <source>
        <dbReference type="Proteomes" id="UP001225072"/>
    </source>
</evidence>